<comment type="similarity">
    <text evidence="2">Belongs to the unc-50 family.</text>
</comment>
<evidence type="ECO:0000313" key="8">
    <source>
        <dbReference type="Proteomes" id="UP000748531"/>
    </source>
</evidence>
<feature type="transmembrane region" description="Helical" evidence="6">
    <location>
        <begin position="137"/>
        <end position="159"/>
    </location>
</feature>
<keyword evidence="8" id="KW-1185">Reference proteome</keyword>
<protein>
    <submittedName>
        <fullName evidence="7">Unc-50 inner nuclear membrane RNA binding protein</fullName>
    </submittedName>
</protein>
<evidence type="ECO:0000256" key="3">
    <source>
        <dbReference type="ARBA" id="ARBA00022692"/>
    </source>
</evidence>
<dbReference type="GO" id="GO:0000139">
    <property type="term" value="C:Golgi membrane"/>
    <property type="evidence" value="ECO:0007669"/>
    <property type="project" value="TreeGrafter"/>
</dbReference>
<dbReference type="InterPro" id="IPR007881">
    <property type="entry name" value="UNC-50"/>
</dbReference>
<evidence type="ECO:0000313" key="7">
    <source>
        <dbReference type="EMBL" id="KAF5397693.1"/>
    </source>
</evidence>
<organism evidence="7 8">
    <name type="scientific">Paragonimus heterotremus</name>
    <dbReference type="NCBI Taxonomy" id="100268"/>
    <lineage>
        <taxon>Eukaryota</taxon>
        <taxon>Metazoa</taxon>
        <taxon>Spiralia</taxon>
        <taxon>Lophotrochozoa</taxon>
        <taxon>Platyhelminthes</taxon>
        <taxon>Trematoda</taxon>
        <taxon>Digenea</taxon>
        <taxon>Plagiorchiida</taxon>
        <taxon>Troglotremata</taxon>
        <taxon>Troglotrematidae</taxon>
        <taxon>Paragonimus</taxon>
    </lineage>
</organism>
<evidence type="ECO:0000256" key="4">
    <source>
        <dbReference type="ARBA" id="ARBA00022989"/>
    </source>
</evidence>
<evidence type="ECO:0000256" key="6">
    <source>
        <dbReference type="SAM" id="Phobius"/>
    </source>
</evidence>
<feature type="transmembrane region" description="Helical" evidence="6">
    <location>
        <begin position="268"/>
        <end position="291"/>
    </location>
</feature>
<keyword evidence="3 6" id="KW-0812">Transmembrane</keyword>
<dbReference type="Proteomes" id="UP000748531">
    <property type="component" value="Unassembled WGS sequence"/>
</dbReference>
<feature type="transmembrane region" description="Helical" evidence="6">
    <location>
        <begin position="233"/>
        <end position="256"/>
    </location>
</feature>
<accession>A0A8J4T3I6</accession>
<dbReference type="EMBL" id="LUCH01005905">
    <property type="protein sequence ID" value="KAF5397693.1"/>
    <property type="molecule type" value="Genomic_DNA"/>
</dbReference>
<name>A0A8J4T3I6_9TREM</name>
<dbReference type="Pfam" id="PF05216">
    <property type="entry name" value="UNC-50"/>
    <property type="match status" value="1"/>
</dbReference>
<evidence type="ECO:0000256" key="2">
    <source>
        <dbReference type="ARBA" id="ARBA00006293"/>
    </source>
</evidence>
<gene>
    <name evidence="7" type="ORF">PHET_08987</name>
</gene>
<reference evidence="7" key="1">
    <citation type="submission" date="2019-05" db="EMBL/GenBank/DDBJ databases">
        <title>Annotation for the trematode Paragonimus heterotremus.</title>
        <authorList>
            <person name="Choi Y.-J."/>
        </authorList>
    </citation>
    <scope>NUCLEOTIDE SEQUENCE</scope>
    <source>
        <strain evidence="7">LC</strain>
    </source>
</reference>
<keyword evidence="4 6" id="KW-1133">Transmembrane helix</keyword>
<dbReference type="OrthoDB" id="10027013at2759"/>
<feature type="transmembrane region" description="Helical" evidence="6">
    <location>
        <begin position="106"/>
        <end position="125"/>
    </location>
</feature>
<evidence type="ECO:0000256" key="5">
    <source>
        <dbReference type="ARBA" id="ARBA00023136"/>
    </source>
</evidence>
<evidence type="ECO:0000256" key="1">
    <source>
        <dbReference type="ARBA" id="ARBA00004141"/>
    </source>
</evidence>
<dbReference type="PANTHER" id="PTHR12841">
    <property type="entry name" value="PROTEIN UNC-50 HOMOLOG"/>
    <property type="match status" value="1"/>
</dbReference>
<sequence>MSVAIKVTEGVPRSVCTRMFNCAQVCRPASMNRILSAAEKRSRYFRRLVNFKHMDFEYALWQMLQLIVAPQRLFRNFKYRNCMLTNWLKLIFLSGSRRQWARDDPAFLVLVFILVIVVNSILASFSSPSVWEQVKFVMWVAVFDFFALALIAATFFWIIANRFLVDRSRVALNANELLSTSSELQTVNDVEWAYAFDIHLNAIFPSVLIDLIHLPLFFFILSNSFIGRFIGNSLWLVAAIYYNYITFLGYSALPFLKRTSTLLWPMTASVIIFTLSLALGWNFTVFLWQFYQFRL</sequence>
<dbReference type="AlphaFoldDB" id="A0A8J4T3I6"/>
<proteinExistence type="inferred from homology"/>
<keyword evidence="5 6" id="KW-0472">Membrane</keyword>
<feature type="transmembrane region" description="Helical" evidence="6">
    <location>
        <begin position="202"/>
        <end position="221"/>
    </location>
</feature>
<comment type="caution">
    <text evidence="7">The sequence shown here is derived from an EMBL/GenBank/DDBJ whole genome shotgun (WGS) entry which is preliminary data.</text>
</comment>
<dbReference type="PANTHER" id="PTHR12841:SF6">
    <property type="entry name" value="PROTEIN UNC-50 HOMOLOG"/>
    <property type="match status" value="1"/>
</dbReference>
<comment type="subcellular location">
    <subcellularLocation>
        <location evidence="1">Membrane</location>
        <topology evidence="1">Multi-pass membrane protein</topology>
    </subcellularLocation>
</comment>